<dbReference type="PANTHER" id="PTHR35306:SF1">
    <property type="entry name" value="VQ DOMAIN-CONTAINING PROTEIN"/>
    <property type="match status" value="1"/>
</dbReference>
<dbReference type="Proteomes" id="UP000250235">
    <property type="component" value="Unassembled WGS sequence"/>
</dbReference>
<feature type="region of interest" description="Disordered" evidence="1">
    <location>
        <begin position="73"/>
        <end position="95"/>
    </location>
</feature>
<evidence type="ECO:0000313" key="2">
    <source>
        <dbReference type="EMBL" id="KZV22532.1"/>
    </source>
</evidence>
<dbReference type="AlphaFoldDB" id="A0A2Z7ATJ5"/>
<protein>
    <submittedName>
        <fullName evidence="2">Uncharacterized protein</fullName>
    </submittedName>
</protein>
<proteinExistence type="predicted"/>
<reference evidence="2 3" key="1">
    <citation type="journal article" date="2015" name="Proc. Natl. Acad. Sci. U.S.A.">
        <title>The resurrection genome of Boea hygrometrica: A blueprint for survival of dehydration.</title>
        <authorList>
            <person name="Xiao L."/>
            <person name="Yang G."/>
            <person name="Zhang L."/>
            <person name="Yang X."/>
            <person name="Zhao S."/>
            <person name="Ji Z."/>
            <person name="Zhou Q."/>
            <person name="Hu M."/>
            <person name="Wang Y."/>
            <person name="Chen M."/>
            <person name="Xu Y."/>
            <person name="Jin H."/>
            <person name="Xiao X."/>
            <person name="Hu G."/>
            <person name="Bao F."/>
            <person name="Hu Y."/>
            <person name="Wan P."/>
            <person name="Li L."/>
            <person name="Deng X."/>
            <person name="Kuang T."/>
            <person name="Xiang C."/>
            <person name="Zhu J.K."/>
            <person name="Oliver M.J."/>
            <person name="He Y."/>
        </authorList>
    </citation>
    <scope>NUCLEOTIDE SEQUENCE [LARGE SCALE GENOMIC DNA]</scope>
    <source>
        <strain evidence="3">cv. XS01</strain>
    </source>
</reference>
<evidence type="ECO:0000256" key="1">
    <source>
        <dbReference type="SAM" id="MobiDB-lite"/>
    </source>
</evidence>
<name>A0A2Z7ATJ5_9LAMI</name>
<feature type="region of interest" description="Disordered" evidence="1">
    <location>
        <begin position="1"/>
        <end position="32"/>
    </location>
</feature>
<dbReference type="InterPro" id="IPR028322">
    <property type="entry name" value="PNRC-like_rgn"/>
</dbReference>
<dbReference type="GO" id="GO:0016071">
    <property type="term" value="P:mRNA metabolic process"/>
    <property type="evidence" value="ECO:0007669"/>
    <property type="project" value="UniProtKB-ARBA"/>
</dbReference>
<dbReference type="EMBL" id="KV014362">
    <property type="protein sequence ID" value="KZV22532.1"/>
    <property type="molecule type" value="Genomic_DNA"/>
</dbReference>
<dbReference type="PANTHER" id="PTHR35306">
    <property type="entry name" value="BNAA03G57290D PROTEIN"/>
    <property type="match status" value="1"/>
</dbReference>
<dbReference type="Pfam" id="PF15365">
    <property type="entry name" value="PNRC"/>
    <property type="match status" value="1"/>
</dbReference>
<sequence>METVVVVAPHKNHHQSYSRNRANGSSKGGSFRSAPGGHFRGVNCRTFQPGSGLFTTPLKSYSTVTPAIKRAFSSFSPKTPSPPVRVNQKGSKGNGRSCSYPIPIDIKIEDNKRLMNDDFDFYERWAGATYSNSPPPSSLPIPTFSVQPKQSHFLDLDASTSEIGLRFAVKSVLTSPTRDHGSVGGDVFYSADTATKTLRRILNLDITDN</sequence>
<evidence type="ECO:0000313" key="3">
    <source>
        <dbReference type="Proteomes" id="UP000250235"/>
    </source>
</evidence>
<organism evidence="2 3">
    <name type="scientific">Dorcoceras hygrometricum</name>
    <dbReference type="NCBI Taxonomy" id="472368"/>
    <lineage>
        <taxon>Eukaryota</taxon>
        <taxon>Viridiplantae</taxon>
        <taxon>Streptophyta</taxon>
        <taxon>Embryophyta</taxon>
        <taxon>Tracheophyta</taxon>
        <taxon>Spermatophyta</taxon>
        <taxon>Magnoliopsida</taxon>
        <taxon>eudicotyledons</taxon>
        <taxon>Gunneridae</taxon>
        <taxon>Pentapetalae</taxon>
        <taxon>asterids</taxon>
        <taxon>lamiids</taxon>
        <taxon>Lamiales</taxon>
        <taxon>Gesneriaceae</taxon>
        <taxon>Didymocarpoideae</taxon>
        <taxon>Trichosporeae</taxon>
        <taxon>Loxocarpinae</taxon>
        <taxon>Dorcoceras</taxon>
    </lineage>
</organism>
<accession>A0A2Z7ATJ5</accession>
<keyword evidence="3" id="KW-1185">Reference proteome</keyword>
<dbReference type="OrthoDB" id="1921042at2759"/>
<gene>
    <name evidence="2" type="ORF">F511_09054</name>
</gene>